<keyword evidence="2" id="KW-1185">Reference proteome</keyword>
<accession>A0A949TQ99</accession>
<organism evidence="1 2">
    <name type="scientific">Clostridium thailandense</name>
    <dbReference type="NCBI Taxonomy" id="2794346"/>
    <lineage>
        <taxon>Bacteria</taxon>
        <taxon>Bacillati</taxon>
        <taxon>Bacillota</taxon>
        <taxon>Clostridia</taxon>
        <taxon>Eubacteriales</taxon>
        <taxon>Clostridiaceae</taxon>
        <taxon>Clostridium</taxon>
    </lineage>
</organism>
<dbReference type="AlphaFoldDB" id="A0A949TQ99"/>
<reference evidence="1" key="1">
    <citation type="submission" date="2020-12" db="EMBL/GenBank/DDBJ databases">
        <title>Clostridium thailandense sp. nov., a novel acetogenic bacterium isolated from peat land soil in Thailand.</title>
        <authorList>
            <person name="Chaikitkaew S."/>
            <person name="Birkeland N.K."/>
        </authorList>
    </citation>
    <scope>NUCLEOTIDE SEQUENCE</scope>
    <source>
        <strain evidence="1">PL3</strain>
    </source>
</reference>
<evidence type="ECO:0000313" key="1">
    <source>
        <dbReference type="EMBL" id="MBV7276954.1"/>
    </source>
</evidence>
<dbReference type="EMBL" id="JAEEGC010000242">
    <property type="protein sequence ID" value="MBV7276954.1"/>
    <property type="molecule type" value="Genomic_DNA"/>
</dbReference>
<gene>
    <name evidence="1" type="ORF">I6U48_29225</name>
</gene>
<protein>
    <submittedName>
        <fullName evidence="1">Uncharacterized protein</fullName>
    </submittedName>
</protein>
<evidence type="ECO:0000313" key="2">
    <source>
        <dbReference type="Proteomes" id="UP000694308"/>
    </source>
</evidence>
<sequence length="47" mass="5580">MKAKRDKYIKALMEKYNVYDKRTLNSVITQDEYNKLIELELSAVRGV</sequence>
<proteinExistence type="predicted"/>
<dbReference type="RefSeq" id="WP_218324029.1">
    <property type="nucleotide sequence ID" value="NZ_JAEEGC010000242.1"/>
</dbReference>
<comment type="caution">
    <text evidence="1">The sequence shown here is derived from an EMBL/GenBank/DDBJ whole genome shotgun (WGS) entry which is preliminary data.</text>
</comment>
<name>A0A949TQ99_9CLOT</name>
<dbReference type="Proteomes" id="UP000694308">
    <property type="component" value="Unassembled WGS sequence"/>
</dbReference>